<comment type="caution">
    <text evidence="1">The sequence shown here is derived from an EMBL/GenBank/DDBJ whole genome shotgun (WGS) entry which is preliminary data.</text>
</comment>
<sequence length="150" mass="17338">MRKNLFDAPAVDEIIARAQRLQATAPARWGTMNATEMLYHCNLANRQILDGDMEHKPSTLKQELLRFLSFYIVPKFPKNRKGAARNDTKGRISPDQFDAQLRLFIRTVSSFAHHKKPFVLTHPAFGNLDTRQWGVAAWMHMDHHLRQFGV</sequence>
<proteinExistence type="predicted"/>
<keyword evidence="2" id="KW-1185">Reference proteome</keyword>
<reference evidence="2" key="1">
    <citation type="journal article" date="2019" name="Int. J. Syst. Evol. Microbiol.">
        <title>The Global Catalogue of Microorganisms (GCM) 10K type strain sequencing project: providing services to taxonomists for standard genome sequencing and annotation.</title>
        <authorList>
            <consortium name="The Broad Institute Genomics Platform"/>
            <consortium name="The Broad Institute Genome Sequencing Center for Infectious Disease"/>
            <person name="Wu L."/>
            <person name="Ma J."/>
        </authorList>
    </citation>
    <scope>NUCLEOTIDE SEQUENCE [LARGE SCALE GENOMIC DNA]</scope>
    <source>
        <strain evidence="2">CCUG 55250</strain>
    </source>
</reference>
<dbReference type="RefSeq" id="WP_379845386.1">
    <property type="nucleotide sequence ID" value="NZ_JBHSMA010000003.1"/>
</dbReference>
<gene>
    <name evidence="1" type="ORF">ACFPMF_12855</name>
</gene>
<dbReference type="Gene3D" id="1.20.120.450">
    <property type="entry name" value="dinb family like domain"/>
    <property type="match status" value="1"/>
</dbReference>
<dbReference type="InterPro" id="IPR034660">
    <property type="entry name" value="DinB/YfiT-like"/>
</dbReference>
<dbReference type="InterPro" id="IPR011463">
    <property type="entry name" value="DUF1569"/>
</dbReference>
<dbReference type="EMBL" id="JBHSMA010000003">
    <property type="protein sequence ID" value="MFC5410207.1"/>
    <property type="molecule type" value="Genomic_DNA"/>
</dbReference>
<evidence type="ECO:0000313" key="1">
    <source>
        <dbReference type="EMBL" id="MFC5410207.1"/>
    </source>
</evidence>
<dbReference type="Pfam" id="PF07606">
    <property type="entry name" value="DUF1569"/>
    <property type="match status" value="1"/>
</dbReference>
<accession>A0ABW0ICM1</accession>
<name>A0ABW0ICM1_9BACT</name>
<organism evidence="1 2">
    <name type="scientific">Larkinella bovis</name>
    <dbReference type="NCBI Taxonomy" id="683041"/>
    <lineage>
        <taxon>Bacteria</taxon>
        <taxon>Pseudomonadati</taxon>
        <taxon>Bacteroidota</taxon>
        <taxon>Cytophagia</taxon>
        <taxon>Cytophagales</taxon>
        <taxon>Spirosomataceae</taxon>
        <taxon>Larkinella</taxon>
    </lineage>
</organism>
<dbReference type="Proteomes" id="UP001596106">
    <property type="component" value="Unassembled WGS sequence"/>
</dbReference>
<evidence type="ECO:0000313" key="2">
    <source>
        <dbReference type="Proteomes" id="UP001596106"/>
    </source>
</evidence>
<protein>
    <submittedName>
        <fullName evidence="1">DUF1569 domain-containing protein</fullName>
    </submittedName>
</protein>